<accession>A0ABQ6G6Z1</accession>
<dbReference type="InterPro" id="IPR039424">
    <property type="entry name" value="SBP_5"/>
</dbReference>
<comment type="similarity">
    <text evidence="1">Belongs to the bacterial solute-binding protein 5 family.</text>
</comment>
<evidence type="ECO:0000256" key="3">
    <source>
        <dbReference type="ARBA" id="ARBA00022729"/>
    </source>
</evidence>
<name>A0ABQ6G6Z1_9BACL</name>
<gene>
    <name evidence="7" type="ORF">MU1_10800</name>
</gene>
<dbReference type="CDD" id="cd08509">
    <property type="entry name" value="PBP2_TmCBP_oligosaccharides_like"/>
    <property type="match status" value="1"/>
</dbReference>
<sequence>MKWGSRKTSVMLFSALVVLVGVLNGCSNSSSSSQSGTNGQTDTASSSKPASKGDTVVYHLGETVNPEQVTNFNPFLATGNWSPFFDYVFDPLYYFNPVKGELVPRLADSEGSWSEDNKTYTVKLNMEAKWQDGTPLTIDDVLYSFNTLKDYKVLDRYQLWGEGRLQEVTAQGSDTVVFKLSNTFPSLPFYLTTVYIVPKHQFEKEDPSQFLNKQPIGTGPFKFKSINESAIVLDKNADYFLGAPNIDQLFVDRFNNSSTLTLALEKGDVQGSTGTVAMPSVPKLLENPVNKLQVYPGLNTFSVIMNNEKPGLKDSAVRRAIQLAIDRKSLIEKGESNGVFPANPGFLSSVFSDMADTGLIDNAAFAYNVNEATKLLESDGYKKNSKGIYEKDGKKLSFTYHMAANAPAQNKEGAMITEWLKNIGVETTVKLVTWPELTKLLMSGDYELLQNGLQTPPDPQAQLEIFHSKMTAPTGENTPGLNYMRFRDPEVDQWLDQASSADAATRKELYQKVQARISEQAPVAVMYNVGGHIPYRTDQFTNYNEDLPVTSALSLMQVKKK</sequence>
<dbReference type="PIRSF" id="PIRSF002741">
    <property type="entry name" value="MppA"/>
    <property type="match status" value="1"/>
</dbReference>
<dbReference type="PANTHER" id="PTHR30290">
    <property type="entry name" value="PERIPLASMIC BINDING COMPONENT OF ABC TRANSPORTER"/>
    <property type="match status" value="1"/>
</dbReference>
<dbReference type="PANTHER" id="PTHR30290:SF9">
    <property type="entry name" value="OLIGOPEPTIDE-BINDING PROTEIN APPA"/>
    <property type="match status" value="1"/>
</dbReference>
<dbReference type="EMBL" id="BSSQ01000004">
    <property type="protein sequence ID" value="GLX66736.1"/>
    <property type="molecule type" value="Genomic_DNA"/>
</dbReference>
<evidence type="ECO:0000256" key="5">
    <source>
        <dbReference type="SAM" id="SignalP"/>
    </source>
</evidence>
<evidence type="ECO:0000256" key="4">
    <source>
        <dbReference type="SAM" id="MobiDB-lite"/>
    </source>
</evidence>
<dbReference type="Proteomes" id="UP001157114">
    <property type="component" value="Unassembled WGS sequence"/>
</dbReference>
<dbReference type="Gene3D" id="3.40.190.10">
    <property type="entry name" value="Periplasmic binding protein-like II"/>
    <property type="match status" value="1"/>
</dbReference>
<dbReference type="Pfam" id="PF00496">
    <property type="entry name" value="SBP_bac_5"/>
    <property type="match status" value="1"/>
</dbReference>
<dbReference type="Gene3D" id="3.10.105.10">
    <property type="entry name" value="Dipeptide-binding Protein, Domain 3"/>
    <property type="match status" value="1"/>
</dbReference>
<feature type="domain" description="Solute-binding protein family 5" evidence="6">
    <location>
        <begin position="101"/>
        <end position="468"/>
    </location>
</feature>
<evidence type="ECO:0000313" key="8">
    <source>
        <dbReference type="Proteomes" id="UP001157114"/>
    </source>
</evidence>
<evidence type="ECO:0000256" key="2">
    <source>
        <dbReference type="ARBA" id="ARBA00022448"/>
    </source>
</evidence>
<keyword evidence="8" id="KW-1185">Reference proteome</keyword>
<feature type="signal peptide" evidence="5">
    <location>
        <begin position="1"/>
        <end position="20"/>
    </location>
</feature>
<proteinExistence type="inferred from homology"/>
<evidence type="ECO:0000259" key="6">
    <source>
        <dbReference type="Pfam" id="PF00496"/>
    </source>
</evidence>
<evidence type="ECO:0000313" key="7">
    <source>
        <dbReference type="EMBL" id="GLX66736.1"/>
    </source>
</evidence>
<evidence type="ECO:0000256" key="1">
    <source>
        <dbReference type="ARBA" id="ARBA00005695"/>
    </source>
</evidence>
<feature type="compositionally biased region" description="Low complexity" evidence="4">
    <location>
        <begin position="29"/>
        <end position="41"/>
    </location>
</feature>
<keyword evidence="3 5" id="KW-0732">Signal</keyword>
<dbReference type="SUPFAM" id="SSF53850">
    <property type="entry name" value="Periplasmic binding protein-like II"/>
    <property type="match status" value="1"/>
</dbReference>
<dbReference type="InterPro" id="IPR000914">
    <property type="entry name" value="SBP_5_dom"/>
</dbReference>
<keyword evidence="2" id="KW-0813">Transport</keyword>
<comment type="caution">
    <text evidence="7">The sequence shown here is derived from an EMBL/GenBank/DDBJ whole genome shotgun (WGS) entry which is preliminary data.</text>
</comment>
<reference evidence="7 8" key="1">
    <citation type="submission" date="2023-03" db="EMBL/GenBank/DDBJ databases">
        <title>Draft genome sequence of the bacteria which degrade cell wall of Tricholomamatutake.</title>
        <authorList>
            <person name="Konishi Y."/>
            <person name="Fukuta Y."/>
            <person name="Shirasaka N."/>
        </authorList>
    </citation>
    <scope>NUCLEOTIDE SEQUENCE [LARGE SCALE GENOMIC DNA]</scope>
    <source>
        <strain evidence="8">mu1</strain>
    </source>
</reference>
<feature type="region of interest" description="Disordered" evidence="4">
    <location>
        <begin position="29"/>
        <end position="52"/>
    </location>
</feature>
<dbReference type="RefSeq" id="WP_284237450.1">
    <property type="nucleotide sequence ID" value="NZ_BSSQ01000004.1"/>
</dbReference>
<organism evidence="7 8">
    <name type="scientific">Paenibacillus glycanilyticus</name>
    <dbReference type="NCBI Taxonomy" id="126569"/>
    <lineage>
        <taxon>Bacteria</taxon>
        <taxon>Bacillati</taxon>
        <taxon>Bacillota</taxon>
        <taxon>Bacilli</taxon>
        <taxon>Bacillales</taxon>
        <taxon>Paenibacillaceae</taxon>
        <taxon>Paenibacillus</taxon>
    </lineage>
</organism>
<dbReference type="InterPro" id="IPR030678">
    <property type="entry name" value="Peptide/Ni-bd"/>
</dbReference>
<feature type="chain" id="PRO_5047519462" evidence="5">
    <location>
        <begin position="21"/>
        <end position="561"/>
    </location>
</feature>
<protein>
    <submittedName>
        <fullName evidence="7">Peptide ABC transporter substrate-binding protein</fullName>
    </submittedName>
</protein>